<evidence type="ECO:0000313" key="1">
    <source>
        <dbReference type="EMBL" id="MET4721916.1"/>
    </source>
</evidence>
<comment type="caution">
    <text evidence="1">The sequence shown here is derived from an EMBL/GenBank/DDBJ whole genome shotgun (WGS) entry which is preliminary data.</text>
</comment>
<accession>A0ABV2RYC0</accession>
<reference evidence="1 2" key="1">
    <citation type="submission" date="2024-06" db="EMBL/GenBank/DDBJ databases">
        <title>Genomic Encyclopedia of Type Strains, Phase V (KMG-V): Genome sequencing to study the core and pangenomes of soil and plant-associated prokaryotes.</title>
        <authorList>
            <person name="Whitman W."/>
        </authorList>
    </citation>
    <scope>NUCLEOTIDE SEQUENCE [LARGE SCALE GENOMIC DNA]</scope>
    <source>
        <strain evidence="1 2">USDA 160</strain>
    </source>
</reference>
<keyword evidence="2" id="KW-1185">Reference proteome</keyword>
<dbReference type="InterPro" id="IPR021508">
    <property type="entry name" value="Gp17-like"/>
</dbReference>
<dbReference type="Pfam" id="PF11367">
    <property type="entry name" value="Tail_completion_gp17"/>
    <property type="match status" value="1"/>
</dbReference>
<dbReference type="Proteomes" id="UP001549291">
    <property type="component" value="Unassembled WGS sequence"/>
</dbReference>
<dbReference type="InterPro" id="IPR053745">
    <property type="entry name" value="Viral_Tail_Comp_sf"/>
</dbReference>
<gene>
    <name evidence="1" type="ORF">ABIF63_006022</name>
</gene>
<dbReference type="RefSeq" id="WP_354270234.1">
    <property type="nucleotide sequence ID" value="NZ_JBEPTQ010000002.1"/>
</dbReference>
<sequence>MRDPSLPLQDALIKALRAEGVLPIVGKRVYDQVQSAPTYPYVSLGDGQVLPDKAECIDGVEVSLQIDVWSRGVGYVEAKQIGAAIIEALDDQPLTVAGFNVTVFELSDAQYLRDPDGLTRHGAITFRALLEAST</sequence>
<protein>
    <recommendedName>
        <fullName evidence="3">DUF3168 domain-containing protein</fullName>
    </recommendedName>
</protein>
<evidence type="ECO:0008006" key="3">
    <source>
        <dbReference type="Google" id="ProtNLM"/>
    </source>
</evidence>
<dbReference type="Gene3D" id="3.30.2000.30">
    <property type="match status" value="1"/>
</dbReference>
<name>A0ABV2RYC0_BRAJP</name>
<dbReference type="EMBL" id="JBEPTQ010000002">
    <property type="protein sequence ID" value="MET4721916.1"/>
    <property type="molecule type" value="Genomic_DNA"/>
</dbReference>
<evidence type="ECO:0000313" key="2">
    <source>
        <dbReference type="Proteomes" id="UP001549291"/>
    </source>
</evidence>
<proteinExistence type="predicted"/>
<organism evidence="1 2">
    <name type="scientific">Bradyrhizobium japonicum</name>
    <dbReference type="NCBI Taxonomy" id="375"/>
    <lineage>
        <taxon>Bacteria</taxon>
        <taxon>Pseudomonadati</taxon>
        <taxon>Pseudomonadota</taxon>
        <taxon>Alphaproteobacteria</taxon>
        <taxon>Hyphomicrobiales</taxon>
        <taxon>Nitrobacteraceae</taxon>
        <taxon>Bradyrhizobium</taxon>
    </lineage>
</organism>